<dbReference type="GO" id="GO:0012505">
    <property type="term" value="C:endomembrane system"/>
    <property type="evidence" value="ECO:0007669"/>
    <property type="project" value="UniProtKB-SubCell"/>
</dbReference>
<evidence type="ECO:0000313" key="11">
    <source>
        <dbReference type="EMBL" id="KAA0162460.1"/>
    </source>
</evidence>
<feature type="transmembrane region" description="Helical" evidence="8">
    <location>
        <begin position="6"/>
        <end position="27"/>
    </location>
</feature>
<dbReference type="InterPro" id="IPR027370">
    <property type="entry name" value="Znf-RING_euk"/>
</dbReference>
<sequence>MEGVSSELTVLLMFLAASVLVAVVLTLQRGLNIRAVDPGVAADMRGAHMDVPRAGEPAGEGDCPISLEPLDFPVTTPCNHTFSANSVLDYWQAVCLPGVIKCPMCRAEAKELMECFRPAEWGAAVAERRVVVLRRIVAYNHRYSDRTTAWERIQFALQGLGRAISAPRSLLVAGASLITGRLLIGVVGSIVASVVYALLPVDLIPDGLMGGLGYLDDLVVAGAALLFVAEMVRSAMQRRMGMNAVGV</sequence>
<evidence type="ECO:0000313" key="14">
    <source>
        <dbReference type="Proteomes" id="UP000325113"/>
    </source>
</evidence>
<dbReference type="Pfam" id="PF06803">
    <property type="entry name" value="DUF1232"/>
    <property type="match status" value="1"/>
</dbReference>
<dbReference type="EMBL" id="VLTM01000027">
    <property type="protein sequence ID" value="KAA0162460.1"/>
    <property type="molecule type" value="Genomic_DNA"/>
</dbReference>
<dbReference type="Proteomes" id="UP000322899">
    <property type="component" value="Unassembled WGS sequence"/>
</dbReference>
<proteinExistence type="predicted"/>
<dbReference type="SUPFAM" id="SSF57850">
    <property type="entry name" value="RING/U-box"/>
    <property type="match status" value="1"/>
</dbReference>
<evidence type="ECO:0000256" key="4">
    <source>
        <dbReference type="ARBA" id="ARBA00022771"/>
    </source>
</evidence>
<feature type="domain" description="DUF1232" evidence="9">
    <location>
        <begin position="189"/>
        <end position="221"/>
    </location>
</feature>
<dbReference type="GO" id="GO:0061630">
    <property type="term" value="F:ubiquitin protein ligase activity"/>
    <property type="evidence" value="ECO:0007669"/>
    <property type="project" value="InterPro"/>
</dbReference>
<evidence type="ECO:0000313" key="12">
    <source>
        <dbReference type="EMBL" id="KAA0170804.1"/>
    </source>
</evidence>
<dbReference type="AlphaFoldDB" id="A0A5A8E1I3"/>
<feature type="transmembrane region" description="Helical" evidence="8">
    <location>
        <begin position="170"/>
        <end position="199"/>
    </location>
</feature>
<protein>
    <submittedName>
        <fullName evidence="12">Uncharacterized protein</fullName>
    </submittedName>
</protein>
<keyword evidence="7 8" id="KW-0472">Membrane</keyword>
<dbReference type="Proteomes" id="UP000325113">
    <property type="component" value="Unassembled WGS sequence"/>
</dbReference>
<evidence type="ECO:0000256" key="7">
    <source>
        <dbReference type="ARBA" id="ARBA00023136"/>
    </source>
</evidence>
<evidence type="ECO:0000256" key="5">
    <source>
        <dbReference type="ARBA" id="ARBA00022833"/>
    </source>
</evidence>
<evidence type="ECO:0000313" key="13">
    <source>
        <dbReference type="Proteomes" id="UP000322899"/>
    </source>
</evidence>
<dbReference type="Pfam" id="PF13445">
    <property type="entry name" value="zf-RING_UBOX"/>
    <property type="match status" value="1"/>
</dbReference>
<comment type="caution">
    <text evidence="12">The sequence shown here is derived from an EMBL/GenBank/DDBJ whole genome shotgun (WGS) entry which is preliminary data.</text>
</comment>
<evidence type="ECO:0000256" key="8">
    <source>
        <dbReference type="SAM" id="Phobius"/>
    </source>
</evidence>
<evidence type="ECO:0000256" key="1">
    <source>
        <dbReference type="ARBA" id="ARBA00004127"/>
    </source>
</evidence>
<keyword evidence="6 8" id="KW-1133">Transmembrane helix</keyword>
<dbReference type="GO" id="GO:0008270">
    <property type="term" value="F:zinc ion binding"/>
    <property type="evidence" value="ECO:0007669"/>
    <property type="project" value="UniProtKB-KW"/>
</dbReference>
<dbReference type="InterPro" id="IPR013083">
    <property type="entry name" value="Znf_RING/FYVE/PHD"/>
</dbReference>
<keyword evidence="4" id="KW-0863">Zinc-finger</keyword>
<evidence type="ECO:0000256" key="2">
    <source>
        <dbReference type="ARBA" id="ARBA00022692"/>
    </source>
</evidence>
<gene>
    <name evidence="12" type="ORF">FNF27_06501</name>
    <name evidence="11" type="ORF">FNF31_03259</name>
</gene>
<name>A0A5A8E1I3_CAFRO</name>
<comment type="subcellular location">
    <subcellularLocation>
        <location evidence="1">Endomembrane system</location>
        <topology evidence="1">Multi-pass membrane protein</topology>
    </subcellularLocation>
</comment>
<evidence type="ECO:0000259" key="9">
    <source>
        <dbReference type="Pfam" id="PF06803"/>
    </source>
</evidence>
<dbReference type="Gene3D" id="3.30.40.10">
    <property type="entry name" value="Zinc/RING finger domain, C3HC4 (zinc finger)"/>
    <property type="match status" value="1"/>
</dbReference>
<dbReference type="EMBL" id="VLTO01000058">
    <property type="protein sequence ID" value="KAA0170804.1"/>
    <property type="molecule type" value="Genomic_DNA"/>
</dbReference>
<dbReference type="PANTHER" id="PTHR22894">
    <property type="entry name" value="RING-TYPE DOMAIN-CONTAINING PROTEIN"/>
    <property type="match status" value="1"/>
</dbReference>
<keyword evidence="2 8" id="KW-0812">Transmembrane</keyword>
<organism evidence="12 13">
    <name type="scientific">Cafeteria roenbergensis</name>
    <name type="common">Marine flagellate</name>
    <dbReference type="NCBI Taxonomy" id="33653"/>
    <lineage>
        <taxon>Eukaryota</taxon>
        <taxon>Sar</taxon>
        <taxon>Stramenopiles</taxon>
        <taxon>Bigyra</taxon>
        <taxon>Opalozoa</taxon>
        <taxon>Bicosoecida</taxon>
        <taxon>Cafeteriaceae</taxon>
        <taxon>Cafeteria</taxon>
    </lineage>
</organism>
<evidence type="ECO:0000256" key="6">
    <source>
        <dbReference type="ARBA" id="ARBA00022989"/>
    </source>
</evidence>
<feature type="domain" description="Zinc finger RING-type eukaryotic" evidence="10">
    <location>
        <begin position="63"/>
        <end position="103"/>
    </location>
</feature>
<dbReference type="InterPro" id="IPR010652">
    <property type="entry name" value="DUF1232"/>
</dbReference>
<dbReference type="OrthoDB" id="6105938at2759"/>
<feature type="transmembrane region" description="Helical" evidence="8">
    <location>
        <begin position="211"/>
        <end position="232"/>
    </location>
</feature>
<reference evidence="13 14" key="1">
    <citation type="submission" date="2019-07" db="EMBL/GenBank/DDBJ databases">
        <title>Genomes of Cafeteria roenbergensis.</title>
        <authorList>
            <person name="Fischer M.G."/>
            <person name="Hackl T."/>
            <person name="Roman M."/>
        </authorList>
    </citation>
    <scope>NUCLEOTIDE SEQUENCE [LARGE SCALE GENOMIC DNA]</scope>
    <source>
        <strain evidence="11 14">Cflag</strain>
        <strain evidence="12 13">E4-10P</strain>
    </source>
</reference>
<keyword evidence="3" id="KW-0479">Metal-binding</keyword>
<accession>A0A5A8E1I3</accession>
<dbReference type="InterPro" id="IPR038896">
    <property type="entry name" value="RNF170"/>
</dbReference>
<dbReference type="PANTHER" id="PTHR22894:SF5">
    <property type="entry name" value="RING-TYPE DOMAIN-CONTAINING PROTEIN"/>
    <property type="match status" value="1"/>
</dbReference>
<evidence type="ECO:0000259" key="10">
    <source>
        <dbReference type="Pfam" id="PF13445"/>
    </source>
</evidence>
<evidence type="ECO:0000256" key="3">
    <source>
        <dbReference type="ARBA" id="ARBA00022723"/>
    </source>
</evidence>
<keyword evidence="5" id="KW-0862">Zinc</keyword>